<proteinExistence type="predicted"/>
<dbReference type="EMBL" id="JAUEPU010000033">
    <property type="protein sequence ID" value="KAK0491718.1"/>
    <property type="molecule type" value="Genomic_DNA"/>
</dbReference>
<feature type="region of interest" description="Disordered" evidence="1">
    <location>
        <begin position="251"/>
        <end position="294"/>
    </location>
</feature>
<feature type="region of interest" description="Disordered" evidence="1">
    <location>
        <begin position="167"/>
        <end position="219"/>
    </location>
</feature>
<feature type="compositionally biased region" description="Polar residues" evidence="1">
    <location>
        <begin position="676"/>
        <end position="691"/>
    </location>
</feature>
<gene>
    <name evidence="2" type="ORF">EDD18DRAFT_1358491</name>
</gene>
<protein>
    <submittedName>
        <fullName evidence="2">Uncharacterized protein</fullName>
    </submittedName>
</protein>
<sequence length="825" mass="87385">MSSQQSPEKRKRPGRVSAHAVASASAAVDAPSTDAVGSRAAIDNSPSPERSHAPKRSHITRTRRIDRVVPPQPGTAVYARLPAVTVPVVAPVRSAMARRVSYGDLMATDVAAVAGTQYKEDVQEGDGSGVEVVYHNVDTSVAESGSEDDDRSFDKDDKNAFIDDIADEVSGESGAEDASQGDSEVGDATGGDVGDRADSPELSPVQIESTTVPVVRRASSRAKVKTEKGLYADTRFLPFDIHAWLSRSKTGHAGGLQHEDNPVSQNTRKDGRQRRAPKGGDRFAGFQNPSSSLTPDELAQYAVDVARAVVAPPAVYLEDLDGPPMPSRSSGARSRTQPKRNPSGSLAQLPVHTSLGSLPIGDGVIPVPVKTLGTSKSRSSSGRTASSLKPKASTASSAAPPLAAQSVSDALPSATCVGAATSATPATIPVTVVPGRRPDPAYLATLDAFLGDTFRESSPEDNGEGIDSPSPDVQVYLLSFDAAYSPAAAPVDLAEPDDEALRVMLPAIQEEQLCDHYATLPGLGTVRTMVPIGQDETSFDQPPYITIDDVARLYNRDTIRSLVAARHFTGAAPYCNLATLPQSAFASDGRKPLYNNRTAVAVVTGVVIESALSRTCQVGYGKNVHGLRILPFSQPWRRESTMLGLLFGETTVRSENISSAGICLASRALSSTLQHNNNRYPSPLLQKQKTTPAVKDGGSSSKSTNAKSAWPKSPSKPATLVSNTSQDRDFYHCLGFNDEIPVFDGRASRGAQFLFRDEEFAALPALPRFPRAELDRFTMVAVGYSPSVWSPSPSNPRVLLNIQFAIVLGRAPSAAALTSAGYGDY</sequence>
<feature type="region of interest" description="Disordered" evidence="1">
    <location>
        <begin position="676"/>
        <end position="721"/>
    </location>
</feature>
<feature type="compositionally biased region" description="Polar residues" evidence="1">
    <location>
        <begin position="327"/>
        <end position="346"/>
    </location>
</feature>
<dbReference type="Proteomes" id="UP001175228">
    <property type="component" value="Unassembled WGS sequence"/>
</dbReference>
<dbReference type="AlphaFoldDB" id="A0AA39PW82"/>
<evidence type="ECO:0000313" key="3">
    <source>
        <dbReference type="Proteomes" id="UP001175228"/>
    </source>
</evidence>
<accession>A0AA39PW82</accession>
<reference evidence="2" key="1">
    <citation type="submission" date="2023-06" db="EMBL/GenBank/DDBJ databases">
        <authorList>
            <consortium name="Lawrence Berkeley National Laboratory"/>
            <person name="Ahrendt S."/>
            <person name="Sahu N."/>
            <person name="Indic B."/>
            <person name="Wong-Bajracharya J."/>
            <person name="Merenyi Z."/>
            <person name="Ke H.-M."/>
            <person name="Monk M."/>
            <person name="Kocsube S."/>
            <person name="Drula E."/>
            <person name="Lipzen A."/>
            <person name="Balint B."/>
            <person name="Henrissat B."/>
            <person name="Andreopoulos B."/>
            <person name="Martin F.M."/>
            <person name="Harder C.B."/>
            <person name="Rigling D."/>
            <person name="Ford K.L."/>
            <person name="Foster G.D."/>
            <person name="Pangilinan J."/>
            <person name="Papanicolaou A."/>
            <person name="Barry K."/>
            <person name="LaButti K."/>
            <person name="Viragh M."/>
            <person name="Koriabine M."/>
            <person name="Yan M."/>
            <person name="Riley R."/>
            <person name="Champramary S."/>
            <person name="Plett K.L."/>
            <person name="Tsai I.J."/>
            <person name="Slot J."/>
            <person name="Sipos G."/>
            <person name="Plett J."/>
            <person name="Nagy L.G."/>
            <person name="Grigoriev I.V."/>
        </authorList>
    </citation>
    <scope>NUCLEOTIDE SEQUENCE</scope>
    <source>
        <strain evidence="2">HWK02</strain>
    </source>
</reference>
<evidence type="ECO:0000256" key="1">
    <source>
        <dbReference type="SAM" id="MobiDB-lite"/>
    </source>
</evidence>
<name>A0AA39PW82_9AGAR</name>
<feature type="compositionally biased region" description="Basic residues" evidence="1">
    <location>
        <begin position="53"/>
        <end position="64"/>
    </location>
</feature>
<feature type="region of interest" description="Disordered" evidence="1">
    <location>
        <begin position="1"/>
        <end position="72"/>
    </location>
</feature>
<organism evidence="2 3">
    <name type="scientific">Armillaria luteobubalina</name>
    <dbReference type="NCBI Taxonomy" id="153913"/>
    <lineage>
        <taxon>Eukaryota</taxon>
        <taxon>Fungi</taxon>
        <taxon>Dikarya</taxon>
        <taxon>Basidiomycota</taxon>
        <taxon>Agaricomycotina</taxon>
        <taxon>Agaricomycetes</taxon>
        <taxon>Agaricomycetidae</taxon>
        <taxon>Agaricales</taxon>
        <taxon>Marasmiineae</taxon>
        <taxon>Physalacriaceae</taxon>
        <taxon>Armillaria</taxon>
    </lineage>
</organism>
<feature type="compositionally biased region" description="Polar residues" evidence="1">
    <location>
        <begin position="698"/>
        <end position="707"/>
    </location>
</feature>
<comment type="caution">
    <text evidence="2">The sequence shown here is derived from an EMBL/GenBank/DDBJ whole genome shotgun (WGS) entry which is preliminary data.</text>
</comment>
<evidence type="ECO:0000313" key="2">
    <source>
        <dbReference type="EMBL" id="KAK0491718.1"/>
    </source>
</evidence>
<feature type="region of interest" description="Disordered" evidence="1">
    <location>
        <begin position="317"/>
        <end position="400"/>
    </location>
</feature>
<feature type="compositionally biased region" description="Low complexity" evidence="1">
    <location>
        <begin position="16"/>
        <end position="36"/>
    </location>
</feature>
<feature type="compositionally biased region" description="Low complexity" evidence="1">
    <location>
        <begin position="372"/>
        <end position="400"/>
    </location>
</feature>
<keyword evidence="3" id="KW-1185">Reference proteome</keyword>